<feature type="transmembrane region" description="Helical" evidence="14">
    <location>
        <begin position="58"/>
        <end position="76"/>
    </location>
</feature>
<evidence type="ECO:0000256" key="8">
    <source>
        <dbReference type="ARBA" id="ARBA00023011"/>
    </source>
</evidence>
<keyword evidence="9" id="KW-0443">Lipid metabolism</keyword>
<name>A0A131Y2Q1_IXORI</name>
<dbReference type="Pfam" id="PF03694">
    <property type="entry name" value="Erg28"/>
    <property type="match status" value="1"/>
</dbReference>
<evidence type="ECO:0000256" key="1">
    <source>
        <dbReference type="ARBA" id="ARBA00004477"/>
    </source>
</evidence>
<sequence length="167" mass="19320">MTHWVVHPLRGWLAFLSLTNLGTGLRCLWEQGFMQQRIFTELKTSDGLPGCPEMERTFGFWSVFNAILFLHCSIFLEEPPIFSMTVFSLTVYLAYFANEAFVHHSISRGGAALFPILLSALTMLWLAVAYKFIWPSSRKEDDDNENEHLAERLSTQQPRLRRKTKFS</sequence>
<evidence type="ECO:0000256" key="15">
    <source>
        <dbReference type="SAM" id="SignalP"/>
    </source>
</evidence>
<evidence type="ECO:0000256" key="5">
    <source>
        <dbReference type="ARBA" id="ARBA00022824"/>
    </source>
</evidence>
<keyword evidence="6" id="KW-0752">Steroid biosynthesis</keyword>
<dbReference type="InterPro" id="IPR005352">
    <property type="entry name" value="Erg28"/>
</dbReference>
<keyword evidence="12" id="KW-0753">Steroid metabolism</keyword>
<evidence type="ECO:0000256" key="7">
    <source>
        <dbReference type="ARBA" id="ARBA00022989"/>
    </source>
</evidence>
<evidence type="ECO:0000256" key="10">
    <source>
        <dbReference type="ARBA" id="ARBA00023136"/>
    </source>
</evidence>
<feature type="transmembrane region" description="Helical" evidence="14">
    <location>
        <begin position="82"/>
        <end position="101"/>
    </location>
</feature>
<feature type="region of interest" description="Disordered" evidence="13">
    <location>
        <begin position="138"/>
        <end position="167"/>
    </location>
</feature>
<dbReference type="GO" id="GO:0030674">
    <property type="term" value="F:protein-macromolecule adaptor activity"/>
    <property type="evidence" value="ECO:0007669"/>
    <property type="project" value="TreeGrafter"/>
</dbReference>
<feature type="transmembrane region" description="Helical" evidence="14">
    <location>
        <begin position="113"/>
        <end position="133"/>
    </location>
</feature>
<keyword evidence="10 14" id="KW-0472">Membrane</keyword>
<evidence type="ECO:0000256" key="3">
    <source>
        <dbReference type="ARBA" id="ARBA00022516"/>
    </source>
</evidence>
<dbReference type="GO" id="GO:0005789">
    <property type="term" value="C:endoplasmic reticulum membrane"/>
    <property type="evidence" value="ECO:0007669"/>
    <property type="project" value="UniProtKB-SubCell"/>
</dbReference>
<evidence type="ECO:0000256" key="6">
    <source>
        <dbReference type="ARBA" id="ARBA00022955"/>
    </source>
</evidence>
<dbReference type="AlphaFoldDB" id="A0A131Y2Q1"/>
<dbReference type="EMBL" id="GEGO01005301">
    <property type="protein sequence ID" value="JAR90103.1"/>
    <property type="molecule type" value="Transcribed_RNA"/>
</dbReference>
<reference evidence="16" key="1">
    <citation type="submission" date="2016-02" db="EMBL/GenBank/DDBJ databases">
        <title>RNAseq analyses of the midgut from blood- or serum-fed Ixodes ricinus ticks.</title>
        <authorList>
            <person name="Perner J."/>
            <person name="Provaznik J."/>
            <person name="Schrenkova J."/>
            <person name="Urbanova V."/>
            <person name="Ribeiro J.M."/>
            <person name="Kopacek P."/>
        </authorList>
    </citation>
    <scope>NUCLEOTIDE SEQUENCE</scope>
    <source>
        <tissue evidence="16">Gut</tissue>
    </source>
</reference>
<keyword evidence="8" id="KW-0756">Sterol biosynthesis</keyword>
<dbReference type="PANTHER" id="PTHR15451:SF19">
    <property type="entry name" value="ERGOSTEROL BIOSYNTHETIC PROTEIN 28 HOMOLOG"/>
    <property type="match status" value="1"/>
</dbReference>
<comment type="subcellular location">
    <subcellularLocation>
        <location evidence="1">Endoplasmic reticulum membrane</location>
        <topology evidence="1">Multi-pass membrane protein</topology>
    </subcellularLocation>
</comment>
<dbReference type="EMBL" id="GEFM01002639">
    <property type="protein sequence ID" value="JAP73157.1"/>
    <property type="molecule type" value="mRNA"/>
</dbReference>
<dbReference type="PANTHER" id="PTHR15451">
    <property type="entry name" value="ERGOSTEROL BIOSYNTHETIC PROTEIN 28-RELATED"/>
    <property type="match status" value="1"/>
</dbReference>
<evidence type="ECO:0000256" key="13">
    <source>
        <dbReference type="SAM" id="MobiDB-lite"/>
    </source>
</evidence>
<evidence type="ECO:0000313" key="17">
    <source>
        <dbReference type="EMBL" id="JAR90103.1"/>
    </source>
</evidence>
<feature type="chain" id="PRO_5007450928" evidence="15">
    <location>
        <begin position="25"/>
        <end position="167"/>
    </location>
</feature>
<feature type="signal peptide" evidence="15">
    <location>
        <begin position="1"/>
        <end position="24"/>
    </location>
</feature>
<organism evidence="16">
    <name type="scientific">Ixodes ricinus</name>
    <name type="common">Common tick</name>
    <name type="synonym">Acarus ricinus</name>
    <dbReference type="NCBI Taxonomy" id="34613"/>
    <lineage>
        <taxon>Eukaryota</taxon>
        <taxon>Metazoa</taxon>
        <taxon>Ecdysozoa</taxon>
        <taxon>Arthropoda</taxon>
        <taxon>Chelicerata</taxon>
        <taxon>Arachnida</taxon>
        <taxon>Acari</taxon>
        <taxon>Parasitiformes</taxon>
        <taxon>Ixodida</taxon>
        <taxon>Ixodoidea</taxon>
        <taxon>Ixodidae</taxon>
        <taxon>Ixodinae</taxon>
        <taxon>Ixodes</taxon>
    </lineage>
</organism>
<reference evidence="17" key="2">
    <citation type="journal article" date="2018" name="PLoS Negl. Trop. Dis.">
        <title>Sialome diversity of ticks revealed by RNAseq of single tick salivary glands.</title>
        <authorList>
            <person name="Perner J."/>
            <person name="Kropackova S."/>
            <person name="Kopacek P."/>
            <person name="Ribeiro J.M."/>
        </authorList>
    </citation>
    <scope>NUCLEOTIDE SEQUENCE</scope>
    <source>
        <strain evidence="17">Siblings of single egg batch collected in Ceske Budejovice</strain>
        <tissue evidence="17">Salivary glands</tissue>
    </source>
</reference>
<evidence type="ECO:0000256" key="2">
    <source>
        <dbReference type="ARBA" id="ARBA00005377"/>
    </source>
</evidence>
<evidence type="ECO:0000256" key="4">
    <source>
        <dbReference type="ARBA" id="ARBA00022692"/>
    </source>
</evidence>
<feature type="compositionally biased region" description="Basic and acidic residues" evidence="13">
    <location>
        <begin position="138"/>
        <end position="151"/>
    </location>
</feature>
<evidence type="ECO:0000256" key="11">
    <source>
        <dbReference type="ARBA" id="ARBA00023166"/>
    </source>
</evidence>
<dbReference type="GO" id="GO:0016126">
    <property type="term" value="P:sterol biosynthetic process"/>
    <property type="evidence" value="ECO:0007669"/>
    <property type="project" value="UniProtKB-KW"/>
</dbReference>
<evidence type="ECO:0000256" key="12">
    <source>
        <dbReference type="ARBA" id="ARBA00023221"/>
    </source>
</evidence>
<evidence type="ECO:0000256" key="9">
    <source>
        <dbReference type="ARBA" id="ARBA00023098"/>
    </source>
</evidence>
<keyword evidence="3" id="KW-0444">Lipid biosynthesis</keyword>
<accession>A0A131Y2Q1</accession>
<keyword evidence="5" id="KW-0256">Endoplasmic reticulum</keyword>
<keyword evidence="4 14" id="KW-0812">Transmembrane</keyword>
<proteinExistence type="evidence at transcript level"/>
<evidence type="ECO:0000313" key="16">
    <source>
        <dbReference type="EMBL" id="JAP73157.1"/>
    </source>
</evidence>
<keyword evidence="11" id="KW-1207">Sterol metabolism</keyword>
<keyword evidence="7 14" id="KW-1133">Transmembrane helix</keyword>
<comment type="similarity">
    <text evidence="2">Belongs to the ERG28 family.</text>
</comment>
<evidence type="ECO:0000256" key="14">
    <source>
        <dbReference type="SAM" id="Phobius"/>
    </source>
</evidence>
<protein>
    <submittedName>
        <fullName evidence="16">Putative conserved plasma membrane protein</fullName>
    </submittedName>
    <submittedName>
        <fullName evidence="17">Putative membrane protein</fullName>
    </submittedName>
</protein>
<keyword evidence="15" id="KW-0732">Signal</keyword>